<comment type="PTM">
    <text evidence="6">Binds 1 heme c group covalently per subunit.</text>
</comment>
<dbReference type="GO" id="GO:0005506">
    <property type="term" value="F:iron ion binding"/>
    <property type="evidence" value="ECO:0007669"/>
    <property type="project" value="InterPro"/>
</dbReference>
<evidence type="ECO:0000259" key="8">
    <source>
        <dbReference type="PROSITE" id="PS51007"/>
    </source>
</evidence>
<keyword evidence="9" id="KW-0812">Transmembrane</keyword>
<keyword evidence="9" id="KW-0472">Membrane</keyword>
<accession>Q3SFD3</accession>
<dbReference type="SUPFAM" id="SSF46626">
    <property type="entry name" value="Cytochrome c"/>
    <property type="match status" value="1"/>
</dbReference>
<feature type="binding site" description="covalent" evidence="6">
    <location>
        <position position="35"/>
    </location>
    <ligand>
        <name>heme c</name>
        <dbReference type="ChEBI" id="CHEBI:61717"/>
    </ligand>
</feature>
<dbReference type="RefSeq" id="WP_011313238.1">
    <property type="nucleotide sequence ID" value="NC_007404.1"/>
</dbReference>
<feature type="binding site" description="covalent" evidence="6">
    <location>
        <position position="39"/>
    </location>
    <ligand>
        <name>heme c</name>
        <dbReference type="ChEBI" id="CHEBI:61717"/>
    </ligand>
</feature>
<evidence type="ECO:0000256" key="2">
    <source>
        <dbReference type="ARBA" id="ARBA00022617"/>
    </source>
</evidence>
<feature type="domain" description="Cytochrome c" evidence="8">
    <location>
        <begin position="20"/>
        <end position="106"/>
    </location>
</feature>
<evidence type="ECO:0000256" key="7">
    <source>
        <dbReference type="SAM" id="SignalP"/>
    </source>
</evidence>
<evidence type="ECO:0000256" key="6">
    <source>
        <dbReference type="PIRSR" id="PIRSR602324-1"/>
    </source>
</evidence>
<evidence type="ECO:0000256" key="4">
    <source>
        <dbReference type="ARBA" id="ARBA00022982"/>
    </source>
</evidence>
<feature type="chain" id="PRO_5004228774" evidence="7">
    <location>
        <begin position="24"/>
        <end position="106"/>
    </location>
</feature>
<dbReference type="AlphaFoldDB" id="Q3SFD3"/>
<organism evidence="9 10">
    <name type="scientific">Thiobacillus denitrificans (strain ATCC 25259 / T1)</name>
    <dbReference type="NCBI Taxonomy" id="292415"/>
    <lineage>
        <taxon>Bacteria</taxon>
        <taxon>Pseudomonadati</taxon>
        <taxon>Pseudomonadota</taxon>
        <taxon>Betaproteobacteria</taxon>
        <taxon>Nitrosomonadales</taxon>
        <taxon>Thiobacillaceae</taxon>
        <taxon>Thiobacillus</taxon>
    </lineage>
</organism>
<keyword evidence="4" id="KW-0249">Electron transport</keyword>
<evidence type="ECO:0000313" key="10">
    <source>
        <dbReference type="Proteomes" id="UP000008291"/>
    </source>
</evidence>
<evidence type="ECO:0000256" key="1">
    <source>
        <dbReference type="ARBA" id="ARBA00022448"/>
    </source>
</evidence>
<keyword evidence="3 6" id="KW-0479">Metal-binding</keyword>
<keyword evidence="5 6" id="KW-0408">Iron</keyword>
<dbReference type="InterPro" id="IPR002324">
    <property type="entry name" value="Cyt_c_ID"/>
</dbReference>
<feature type="signal peptide" evidence="7">
    <location>
        <begin position="1"/>
        <end position="23"/>
    </location>
</feature>
<dbReference type="PRINTS" id="PR00606">
    <property type="entry name" value="CYTCHROMECID"/>
</dbReference>
<keyword evidence="7" id="KW-0732">Signal</keyword>
<gene>
    <name evidence="9" type="ordered locus">Tbd_2726</name>
</gene>
<dbReference type="Pfam" id="PF00034">
    <property type="entry name" value="Cytochrom_C"/>
    <property type="match status" value="1"/>
</dbReference>
<dbReference type="GO" id="GO:0020037">
    <property type="term" value="F:heme binding"/>
    <property type="evidence" value="ECO:0007669"/>
    <property type="project" value="InterPro"/>
</dbReference>
<dbReference type="KEGG" id="tbd:Tbd_2726"/>
<dbReference type="HOGENOM" id="CLU_133112_1_0_4"/>
<dbReference type="Proteomes" id="UP000008291">
    <property type="component" value="Chromosome"/>
</dbReference>
<dbReference type="Gene3D" id="1.10.760.10">
    <property type="entry name" value="Cytochrome c-like domain"/>
    <property type="match status" value="1"/>
</dbReference>
<dbReference type="STRING" id="292415.Tbd_2726"/>
<dbReference type="InterPro" id="IPR036909">
    <property type="entry name" value="Cyt_c-like_dom_sf"/>
</dbReference>
<evidence type="ECO:0000313" key="9">
    <source>
        <dbReference type="EMBL" id="AAZ98679.1"/>
    </source>
</evidence>
<dbReference type="GO" id="GO:0009055">
    <property type="term" value="F:electron transfer activity"/>
    <property type="evidence" value="ECO:0007669"/>
    <property type="project" value="InterPro"/>
</dbReference>
<reference evidence="9 10" key="1">
    <citation type="journal article" date="2006" name="J. Bacteriol.">
        <title>The genome sequence of the obligately chemolithoautotrophic, facultatively anaerobic bacterium Thiobacillus denitrificans.</title>
        <authorList>
            <person name="Beller H.R."/>
            <person name="Chain P.S."/>
            <person name="Letain T.E."/>
            <person name="Chakicherla A."/>
            <person name="Larimer F.W."/>
            <person name="Richardson P.M."/>
            <person name="Coleman M.A."/>
            <person name="Wood A.P."/>
            <person name="Kelly D.P."/>
        </authorList>
    </citation>
    <scope>NUCLEOTIDE SEQUENCE [LARGE SCALE GENOMIC DNA]</scope>
    <source>
        <strain evidence="9 10">ATCC 25259</strain>
    </source>
</reference>
<dbReference type="InterPro" id="IPR009056">
    <property type="entry name" value="Cyt_c-like_dom"/>
</dbReference>
<dbReference type="EMBL" id="CP000116">
    <property type="protein sequence ID" value="AAZ98679.1"/>
    <property type="molecule type" value="Genomic_DNA"/>
</dbReference>
<name>Q3SFD3_THIDA</name>
<proteinExistence type="predicted"/>
<keyword evidence="1" id="KW-0813">Transport</keyword>
<dbReference type="eggNOG" id="COG4654">
    <property type="taxonomic scope" value="Bacteria"/>
</dbReference>
<keyword evidence="10" id="KW-1185">Reference proteome</keyword>
<evidence type="ECO:0000256" key="3">
    <source>
        <dbReference type="ARBA" id="ARBA00022723"/>
    </source>
</evidence>
<keyword evidence="2 6" id="KW-0349">Heme</keyword>
<protein>
    <submittedName>
        <fullName evidence="9">Probable cytochrome C transmembrane protein</fullName>
    </submittedName>
</protein>
<evidence type="ECO:0000256" key="5">
    <source>
        <dbReference type="ARBA" id="ARBA00023004"/>
    </source>
</evidence>
<feature type="binding site" description="covalent" evidence="6">
    <location>
        <position position="84"/>
    </location>
    <ligand>
        <name>heme c</name>
        <dbReference type="ChEBI" id="CHEBI:61717"/>
    </ligand>
</feature>
<sequence>MMNKLMMTAATAALLAMSAGATAADEMALAQKNACMSCHGVDKKIVGPAFKEVAKKYAGDKGAEDKLVAKVKAGGKGVWGQIPMPPNPQVKDEDAHKIVAWVLSLK</sequence>
<dbReference type="PROSITE" id="PS51007">
    <property type="entry name" value="CYTC"/>
    <property type="match status" value="1"/>
</dbReference>